<dbReference type="SUPFAM" id="SSF48557">
    <property type="entry name" value="L-aspartase-like"/>
    <property type="match status" value="1"/>
</dbReference>
<dbReference type="PRINTS" id="PR00149">
    <property type="entry name" value="FUMRATELYASE"/>
</dbReference>
<dbReference type="Pfam" id="PF10397">
    <property type="entry name" value="ADSL_C"/>
    <property type="match status" value="1"/>
</dbReference>
<dbReference type="Gene3D" id="1.10.40.30">
    <property type="entry name" value="Fumarase/aspartase (C-terminal domain)"/>
    <property type="match status" value="1"/>
</dbReference>
<evidence type="ECO:0000259" key="3">
    <source>
        <dbReference type="SMART" id="SM00998"/>
    </source>
</evidence>
<gene>
    <name evidence="4" type="ORF">ACFFQA_02590</name>
</gene>
<evidence type="ECO:0000256" key="2">
    <source>
        <dbReference type="ARBA" id="ARBA00034772"/>
    </source>
</evidence>
<reference evidence="4 5" key="1">
    <citation type="submission" date="2024-09" db="EMBL/GenBank/DDBJ databases">
        <authorList>
            <person name="Sun Q."/>
            <person name="Mori K."/>
        </authorList>
    </citation>
    <scope>NUCLEOTIDE SEQUENCE [LARGE SCALE GENOMIC DNA]</scope>
    <source>
        <strain evidence="4 5">TBRC 7907</strain>
    </source>
</reference>
<dbReference type="InterPro" id="IPR019468">
    <property type="entry name" value="AdenyloSucc_lyase_C"/>
</dbReference>
<sequence>MSEPGLFDGVLAAGRVREVVSDAAWIQAMLDFESSLAAALADVGLIDRAHADHIAGHCRAEFYDPAELARGSVGAGNPAAPLVRALSDRVGGGHVHQGATSQDVLDTAAMIIAANSVDVMLADVRVAAECAARLAEEHIDTVQPGRTLLQQALPVTFGATAAGWLVGLVEAADRVAGLRPAVQLGGASGTLAALGDKGPEVVAALAHRLNLAEPVVPWHTMRFRVAEIAAALGAMCGVLGTIARDITLLAQTEIGEVSEVGPTGTGSSSTMPHKRNPIAAVATLGCATQAPGLVATLLQAGVQEHQRAAGAWHSEWRPLVDLLRTSGSAAYWLRTSLERLGVHPERMRANLLGSGTLTERVTTELTPLVGRQQAHDAVTACCAKAGDLVEALAGDPVVGAHLSRERLRELLNPAEYLGSSREFVQRALRRARQ</sequence>
<dbReference type="InterPro" id="IPR000362">
    <property type="entry name" value="Fumarate_lyase_fam"/>
</dbReference>
<organism evidence="4 5">
    <name type="scientific">Allokutzneria oryzae</name>
    <dbReference type="NCBI Taxonomy" id="1378989"/>
    <lineage>
        <taxon>Bacteria</taxon>
        <taxon>Bacillati</taxon>
        <taxon>Actinomycetota</taxon>
        <taxon>Actinomycetes</taxon>
        <taxon>Pseudonocardiales</taxon>
        <taxon>Pseudonocardiaceae</taxon>
        <taxon>Allokutzneria</taxon>
    </lineage>
</organism>
<dbReference type="PRINTS" id="PR00145">
    <property type="entry name" value="ARGSUCLYASE"/>
</dbReference>
<feature type="domain" description="Adenylosuccinate lyase C-terminal" evidence="3">
    <location>
        <begin position="353"/>
        <end position="428"/>
    </location>
</feature>
<dbReference type="RefSeq" id="WP_377849925.1">
    <property type="nucleotide sequence ID" value="NZ_JBHLZU010000002.1"/>
</dbReference>
<dbReference type="Proteomes" id="UP001589693">
    <property type="component" value="Unassembled WGS sequence"/>
</dbReference>
<protein>
    <submittedName>
        <fullName evidence="4">Adenylosuccinate lyase family protein</fullName>
    </submittedName>
</protein>
<evidence type="ECO:0000313" key="5">
    <source>
        <dbReference type="Proteomes" id="UP001589693"/>
    </source>
</evidence>
<evidence type="ECO:0000313" key="4">
    <source>
        <dbReference type="EMBL" id="MFB9902820.1"/>
    </source>
</evidence>
<evidence type="ECO:0000256" key="1">
    <source>
        <dbReference type="ARBA" id="ARBA00023239"/>
    </source>
</evidence>
<name>A0ABV5ZQY0_9PSEU</name>
<keyword evidence="5" id="KW-1185">Reference proteome</keyword>
<dbReference type="SMART" id="SM00998">
    <property type="entry name" value="ADSL_C"/>
    <property type="match status" value="1"/>
</dbReference>
<dbReference type="Pfam" id="PF00206">
    <property type="entry name" value="Lyase_1"/>
    <property type="match status" value="1"/>
</dbReference>
<accession>A0ABV5ZQY0</accession>
<dbReference type="InterPro" id="IPR022761">
    <property type="entry name" value="Fumarate_lyase_N"/>
</dbReference>
<dbReference type="InterPro" id="IPR008948">
    <property type="entry name" value="L-Aspartase-like"/>
</dbReference>
<keyword evidence="1 4" id="KW-0456">Lyase</keyword>
<dbReference type="GO" id="GO:0016829">
    <property type="term" value="F:lyase activity"/>
    <property type="evidence" value="ECO:0007669"/>
    <property type="project" value="UniProtKB-KW"/>
</dbReference>
<dbReference type="EMBL" id="JBHLZU010000002">
    <property type="protein sequence ID" value="MFB9902820.1"/>
    <property type="molecule type" value="Genomic_DNA"/>
</dbReference>
<comment type="caution">
    <text evidence="4">The sequence shown here is derived from an EMBL/GenBank/DDBJ whole genome shotgun (WGS) entry which is preliminary data.</text>
</comment>
<dbReference type="PANTHER" id="PTHR43172">
    <property type="entry name" value="ADENYLOSUCCINATE LYASE"/>
    <property type="match status" value="1"/>
</dbReference>
<dbReference type="CDD" id="cd01597">
    <property type="entry name" value="pCLME"/>
    <property type="match status" value="1"/>
</dbReference>
<dbReference type="Gene3D" id="1.20.200.10">
    <property type="entry name" value="Fumarase/aspartase (Central domain)"/>
    <property type="match status" value="1"/>
</dbReference>
<proteinExistence type="inferred from homology"/>
<comment type="similarity">
    <text evidence="2">Belongs to the class-II fumarase/aspartase family.</text>
</comment>
<dbReference type="PANTHER" id="PTHR43172:SF2">
    <property type="entry name" value="ADENYLOSUCCINATE LYASE C-TERMINAL DOMAIN-CONTAINING PROTEIN"/>
    <property type="match status" value="1"/>
</dbReference>